<evidence type="ECO:0000313" key="2">
    <source>
        <dbReference type="EMBL" id="VUZ47315.1"/>
    </source>
</evidence>
<feature type="chain" id="PRO_5021751131" description="DUF5727 domain-containing protein" evidence="1">
    <location>
        <begin position="20"/>
        <end position="226"/>
    </location>
</feature>
<keyword evidence="3" id="KW-1185">Reference proteome</keyword>
<accession>A0A564YJ73</accession>
<dbReference type="EMBL" id="CABIJS010000233">
    <property type="protein sequence ID" value="VUZ47315.1"/>
    <property type="molecule type" value="Genomic_DNA"/>
</dbReference>
<organism evidence="2 3">
    <name type="scientific">Hymenolepis diminuta</name>
    <name type="common">Rat tapeworm</name>
    <dbReference type="NCBI Taxonomy" id="6216"/>
    <lineage>
        <taxon>Eukaryota</taxon>
        <taxon>Metazoa</taxon>
        <taxon>Spiralia</taxon>
        <taxon>Lophotrochozoa</taxon>
        <taxon>Platyhelminthes</taxon>
        <taxon>Cestoda</taxon>
        <taxon>Eucestoda</taxon>
        <taxon>Cyclophyllidea</taxon>
        <taxon>Hymenolepididae</taxon>
        <taxon>Hymenolepis</taxon>
    </lineage>
</organism>
<protein>
    <recommendedName>
        <fullName evidence="4">DUF5727 domain-containing protein</fullName>
    </recommendedName>
</protein>
<evidence type="ECO:0000313" key="3">
    <source>
        <dbReference type="Proteomes" id="UP000321570"/>
    </source>
</evidence>
<reference evidence="2 3" key="1">
    <citation type="submission" date="2019-07" db="EMBL/GenBank/DDBJ databases">
        <authorList>
            <person name="Jastrzebski P J."/>
            <person name="Paukszto L."/>
            <person name="Jastrzebski P J."/>
        </authorList>
    </citation>
    <scope>NUCLEOTIDE SEQUENCE [LARGE SCALE GENOMIC DNA]</scope>
    <source>
        <strain evidence="2 3">WMS-il1</strain>
    </source>
</reference>
<evidence type="ECO:0000256" key="1">
    <source>
        <dbReference type="SAM" id="SignalP"/>
    </source>
</evidence>
<name>A0A564YJ73_HYMDI</name>
<gene>
    <name evidence="2" type="ORF">WMSIL1_LOCUS6912</name>
</gene>
<sequence>MNLSAVFLFVFMAVAVIRAGMIIDTTDACAKIKTRLPYNFSELRLDNKNYIFNGSKCINKENKEDTIECSVQEYCEGGFLAKAKICDVMNHYWVGFKVDKLLDGKRFGYVSVYFSHNGTWNNIYKNCIQPQLSGNTVISAGGMDYVTITCVRQLNCSNTEPQTIIMTLDESICSDYSEPKCCITDVDNMRTVVARLERPKDSGYTYAFCSANDTFLSYEIDWDSSP</sequence>
<proteinExistence type="predicted"/>
<dbReference type="Proteomes" id="UP000321570">
    <property type="component" value="Unassembled WGS sequence"/>
</dbReference>
<keyword evidence="1" id="KW-0732">Signal</keyword>
<feature type="signal peptide" evidence="1">
    <location>
        <begin position="1"/>
        <end position="19"/>
    </location>
</feature>
<evidence type="ECO:0008006" key="4">
    <source>
        <dbReference type="Google" id="ProtNLM"/>
    </source>
</evidence>
<dbReference type="AlphaFoldDB" id="A0A564YJ73"/>